<feature type="domain" description="TATA element modulatory factor 1 TATA binding" evidence="6">
    <location>
        <begin position="1204"/>
        <end position="1314"/>
    </location>
</feature>
<dbReference type="PANTHER" id="PTHR46515">
    <property type="entry name" value="TATA ELEMENT MODULATORY FACTOR TMF1"/>
    <property type="match status" value="1"/>
</dbReference>
<dbReference type="Pfam" id="PF12325">
    <property type="entry name" value="TMF_TATA_bd"/>
    <property type="match status" value="1"/>
</dbReference>
<feature type="region of interest" description="Disordered" evidence="5">
    <location>
        <begin position="67"/>
        <end position="101"/>
    </location>
</feature>
<dbReference type="Pfam" id="PF12329">
    <property type="entry name" value="TMF_DNA_bd"/>
    <property type="match status" value="1"/>
</dbReference>
<feature type="compositionally biased region" description="Acidic residues" evidence="5">
    <location>
        <begin position="363"/>
        <end position="374"/>
    </location>
</feature>
<evidence type="ECO:0000256" key="5">
    <source>
        <dbReference type="SAM" id="MobiDB-lite"/>
    </source>
</evidence>
<reference evidence="7" key="2">
    <citation type="submission" date="2023-05" db="EMBL/GenBank/DDBJ databases">
        <authorList>
            <person name="Fouks B."/>
        </authorList>
    </citation>
    <scope>NUCLEOTIDE SEQUENCE</scope>
    <source>
        <strain evidence="7">Stay&amp;Tobe</strain>
        <tissue evidence="7">Testes</tissue>
    </source>
</reference>
<feature type="compositionally biased region" description="Polar residues" evidence="5">
    <location>
        <begin position="149"/>
        <end position="158"/>
    </location>
</feature>
<evidence type="ECO:0000256" key="1">
    <source>
        <dbReference type="ARBA" id="ARBA00004555"/>
    </source>
</evidence>
<sequence length="1328" mass="147719">MSWFDATGFANLAKSALKEAQKTIDKALDIKDEENHSIIQSKTTSPVTPQEDTDNFFASWGLKSSTEKEKLDMSNNATQVETPSRETEERKEPPTGINRMTMSTSLWGSFTGSFFENPRSSSGISESQKMEDGEADLVFKQPKKINLFRTSSLNQEPSASDIHRTSDRKSSWDRTDLFKTSDNEEAGLLSSCEVDEERTLEGENSVRIQTGDSFSTERKEIKRREPSTSSNYKYNRLSVISSESDKKSSESVEVIGSASSEGGSGFTTSPETDLPGMSASSSATGLGFTVDASSPDSVEVIPDTPSSVEILGEESSGRASRTTLSSSPYVSPDDPQALDRFEKRNEEDREAEKISPESVEVIPEGEEDEEDMSVADDSYTSASESTATVTTTIMEPVPFTSAGKSDTDIVRSPHHKPSSSNESSLYSSTVSIKTDSGELKSPLTILADVQSKVRVEEPILTHGSGRSGLTLALSHGEIPTTVSLMSISGESSVFVENSSIEEGGSLLSDSRTLVPTDSSCEGASVMGSSSEEAVAATIIDESSSEGNIKVSVHQTSSYYVKTMLADAMGEEVAKDCRMEQHLSVRDQSPISSESRSDMVKVESEQTSGHTSGDELETTTSSDIEIISSPNGDSSSTQSRQSPAKLLHYPLLKTDIVKIKGHQRELSETSSGGSDDSHCSEVEKLLKRIAEMTEILEARELKLIELSRTNVELHESNSDLKSQLEATVQSRAAESQDIHQITEEYTQRLSTLERKFQQAIREKELLLKQLEQAKQDAASRLSMGELETLVAEKDEIIKELREEGEKLSKQQLQHSNIIKKLRAKEKETDSTIKNQKEQLDVLSEEVERLKRSLAAKDEVERTQIEAVHQLTARTKRQEKELANIRGQLDDTTHKLDTTKESLDLAKKELTEYKRTKTALEKELKEAKLSEEREQLLAQIEDLRLKLQQAEEQHSGREANVRQECTDLLRRLERAEARNEELAQSVSVTTRPLLRQLESLQAASSAQQTSWEKQERNLSDTVSELQGRVSSLTEQERASREQCISLRSIVSSLESRLAAANKEASQYKTELELQHAQCNQMRQAKEKLFSHTETLRQSMTEQLAELRREVTALEQQLSVERAATEAEKRRTSLLQDQLRDRETGGDRDRHGARGSPATSPRSSPTLSFGRVSLSESLSSNAWPQFQDDAFECGSTSGRYSNVYDSLRAGNTTSLLEGLQSQLKLRDGEVQQLQWEMSRRDAERNALTSELSQLTARVEEQEARLKEAETVRGQFQDLQHKYDALLQMYGEKVEEAQELQLDLEDVKEMYKSQIDQLLKKEPAMFSCTFSS</sequence>
<protein>
    <recommendedName>
        <fullName evidence="6">TATA element modulatory factor 1 TATA binding domain-containing protein</fullName>
    </recommendedName>
</protein>
<keyword evidence="8" id="KW-1185">Reference proteome</keyword>
<comment type="subcellular location">
    <subcellularLocation>
        <location evidence="1">Golgi apparatus</location>
    </subcellularLocation>
</comment>
<dbReference type="Proteomes" id="UP001233999">
    <property type="component" value="Unassembled WGS sequence"/>
</dbReference>
<dbReference type="GO" id="GO:0005783">
    <property type="term" value="C:endoplasmic reticulum"/>
    <property type="evidence" value="ECO:0007669"/>
    <property type="project" value="TreeGrafter"/>
</dbReference>
<feature type="compositionally biased region" description="Basic and acidic residues" evidence="5">
    <location>
        <begin position="337"/>
        <end position="355"/>
    </location>
</feature>
<feature type="region of interest" description="Disordered" evidence="5">
    <location>
        <begin position="579"/>
        <end position="644"/>
    </location>
</feature>
<feature type="region of interest" description="Disordered" evidence="5">
    <location>
        <begin position="32"/>
        <end position="55"/>
    </location>
</feature>
<accession>A0AAD7Z8D2</accession>
<feature type="compositionally biased region" description="Low complexity" evidence="5">
    <location>
        <begin position="617"/>
        <end position="628"/>
    </location>
</feature>
<evidence type="ECO:0000256" key="2">
    <source>
        <dbReference type="ARBA" id="ARBA00023034"/>
    </source>
</evidence>
<feature type="compositionally biased region" description="Basic and acidic residues" evidence="5">
    <location>
        <begin position="161"/>
        <end position="182"/>
    </location>
</feature>
<reference evidence="7" key="1">
    <citation type="journal article" date="2023" name="IScience">
        <title>Live-bearing cockroach genome reveals convergent evolutionary mechanisms linked to viviparity in insects and beyond.</title>
        <authorList>
            <person name="Fouks B."/>
            <person name="Harrison M.C."/>
            <person name="Mikhailova A.A."/>
            <person name="Marchal E."/>
            <person name="English S."/>
            <person name="Carruthers M."/>
            <person name="Jennings E.C."/>
            <person name="Chiamaka E.L."/>
            <person name="Frigard R.A."/>
            <person name="Pippel M."/>
            <person name="Attardo G.M."/>
            <person name="Benoit J.B."/>
            <person name="Bornberg-Bauer E."/>
            <person name="Tobe S.S."/>
        </authorList>
    </citation>
    <scope>NUCLEOTIDE SEQUENCE</scope>
    <source>
        <strain evidence="7">Stay&amp;Tobe</strain>
    </source>
</reference>
<feature type="compositionally biased region" description="Basic and acidic residues" evidence="5">
    <location>
        <begin position="594"/>
        <end position="603"/>
    </location>
</feature>
<feature type="region of interest" description="Disordered" evidence="5">
    <location>
        <begin position="149"/>
        <end position="433"/>
    </location>
</feature>
<feature type="compositionally biased region" description="Basic and acidic residues" evidence="5">
    <location>
        <begin position="1135"/>
        <end position="1149"/>
    </location>
</feature>
<gene>
    <name evidence="7" type="ORF">L9F63_007682</name>
</gene>
<evidence type="ECO:0000313" key="8">
    <source>
        <dbReference type="Proteomes" id="UP001233999"/>
    </source>
</evidence>
<keyword evidence="3 4" id="KW-0175">Coiled coil</keyword>
<feature type="coiled-coil region" evidence="4">
    <location>
        <begin position="1241"/>
        <end position="1313"/>
    </location>
</feature>
<evidence type="ECO:0000259" key="6">
    <source>
        <dbReference type="Pfam" id="PF12325"/>
    </source>
</evidence>
<feature type="compositionally biased region" description="Basic and acidic residues" evidence="5">
    <location>
        <begin position="215"/>
        <end position="226"/>
    </location>
</feature>
<feature type="compositionally biased region" description="Low complexity" evidence="5">
    <location>
        <begin position="418"/>
        <end position="431"/>
    </location>
</feature>
<evidence type="ECO:0000256" key="4">
    <source>
        <dbReference type="SAM" id="Coils"/>
    </source>
</evidence>
<feature type="non-terminal residue" evidence="7">
    <location>
        <position position="1"/>
    </location>
</feature>
<feature type="compositionally biased region" description="Basic and acidic residues" evidence="5">
    <location>
        <begin position="83"/>
        <end position="93"/>
    </location>
</feature>
<dbReference type="EMBL" id="JASPKZ010009837">
    <property type="protein sequence ID" value="KAJ9575477.1"/>
    <property type="molecule type" value="Genomic_DNA"/>
</dbReference>
<feature type="compositionally biased region" description="Low complexity" evidence="5">
    <location>
        <begin position="378"/>
        <end position="392"/>
    </location>
</feature>
<organism evidence="7 8">
    <name type="scientific">Diploptera punctata</name>
    <name type="common">Pacific beetle cockroach</name>
    <dbReference type="NCBI Taxonomy" id="6984"/>
    <lineage>
        <taxon>Eukaryota</taxon>
        <taxon>Metazoa</taxon>
        <taxon>Ecdysozoa</taxon>
        <taxon>Arthropoda</taxon>
        <taxon>Hexapoda</taxon>
        <taxon>Insecta</taxon>
        <taxon>Pterygota</taxon>
        <taxon>Neoptera</taxon>
        <taxon>Polyneoptera</taxon>
        <taxon>Dictyoptera</taxon>
        <taxon>Blattodea</taxon>
        <taxon>Blaberoidea</taxon>
        <taxon>Blaberidae</taxon>
        <taxon>Diplopterinae</taxon>
        <taxon>Diploptera</taxon>
    </lineage>
</organism>
<dbReference type="GO" id="GO:0005794">
    <property type="term" value="C:Golgi apparatus"/>
    <property type="evidence" value="ECO:0007669"/>
    <property type="project" value="UniProtKB-SubCell"/>
</dbReference>
<feature type="compositionally biased region" description="Polar residues" evidence="5">
    <location>
        <begin position="317"/>
        <end position="329"/>
    </location>
</feature>
<feature type="compositionally biased region" description="Polar residues" evidence="5">
    <location>
        <begin position="507"/>
        <end position="528"/>
    </location>
</feature>
<evidence type="ECO:0000256" key="3">
    <source>
        <dbReference type="ARBA" id="ARBA00023054"/>
    </source>
</evidence>
<dbReference type="PANTHER" id="PTHR46515:SF1">
    <property type="entry name" value="TATA ELEMENT MODULATORY FACTOR"/>
    <property type="match status" value="1"/>
</dbReference>
<evidence type="ECO:0000313" key="7">
    <source>
        <dbReference type="EMBL" id="KAJ9575477.1"/>
    </source>
</evidence>
<feature type="coiled-coil region" evidence="4">
    <location>
        <begin position="741"/>
        <end position="983"/>
    </location>
</feature>
<feature type="compositionally biased region" description="Polar residues" evidence="5">
    <location>
        <begin position="73"/>
        <end position="82"/>
    </location>
</feature>
<keyword evidence="2" id="KW-0333">Golgi apparatus</keyword>
<feature type="compositionally biased region" description="Polar residues" evidence="5">
    <location>
        <begin position="257"/>
        <end position="271"/>
    </location>
</feature>
<feature type="compositionally biased region" description="Polar residues" evidence="5">
    <location>
        <begin position="1154"/>
        <end position="1164"/>
    </location>
</feature>
<feature type="compositionally biased region" description="Polar residues" evidence="5">
    <location>
        <begin position="629"/>
        <end position="641"/>
    </location>
</feature>
<feature type="compositionally biased region" description="Polar residues" evidence="5">
    <location>
        <begin position="37"/>
        <end position="50"/>
    </location>
</feature>
<dbReference type="InterPro" id="IPR052602">
    <property type="entry name" value="Growth_transcription_reg"/>
</dbReference>
<name>A0AAD7Z8D2_DIPPU</name>
<comment type="caution">
    <text evidence="7">The sequence shown here is derived from an EMBL/GenBank/DDBJ whole genome shotgun (WGS) entry which is preliminary data.</text>
</comment>
<feature type="region of interest" description="Disordered" evidence="5">
    <location>
        <begin position="506"/>
        <end position="528"/>
    </location>
</feature>
<dbReference type="InterPro" id="IPR022092">
    <property type="entry name" value="TMF_DNA-bd"/>
</dbReference>
<feature type="region of interest" description="Disordered" evidence="5">
    <location>
        <begin position="1119"/>
        <end position="1166"/>
    </location>
</feature>
<proteinExistence type="predicted"/>
<dbReference type="InterPro" id="IPR022091">
    <property type="entry name" value="TMF_TATA-bd"/>
</dbReference>